<feature type="compositionally biased region" description="Basic residues" evidence="1">
    <location>
        <begin position="1"/>
        <end position="10"/>
    </location>
</feature>
<protein>
    <submittedName>
        <fullName evidence="2">Uncharacterized protein</fullName>
    </submittedName>
</protein>
<dbReference type="InParanoid" id="A0A1V9XA53"/>
<dbReference type="Proteomes" id="UP000192247">
    <property type="component" value="Unassembled WGS sequence"/>
</dbReference>
<evidence type="ECO:0000256" key="1">
    <source>
        <dbReference type="SAM" id="MobiDB-lite"/>
    </source>
</evidence>
<proteinExistence type="predicted"/>
<gene>
    <name evidence="2" type="ORF">BIW11_11751</name>
</gene>
<organism evidence="2 3">
    <name type="scientific">Tropilaelaps mercedesae</name>
    <dbReference type="NCBI Taxonomy" id="418985"/>
    <lineage>
        <taxon>Eukaryota</taxon>
        <taxon>Metazoa</taxon>
        <taxon>Ecdysozoa</taxon>
        <taxon>Arthropoda</taxon>
        <taxon>Chelicerata</taxon>
        <taxon>Arachnida</taxon>
        <taxon>Acari</taxon>
        <taxon>Parasitiformes</taxon>
        <taxon>Mesostigmata</taxon>
        <taxon>Gamasina</taxon>
        <taxon>Dermanyssoidea</taxon>
        <taxon>Laelapidae</taxon>
        <taxon>Tropilaelaps</taxon>
    </lineage>
</organism>
<sequence length="25" mass="3130">MKIIAAKRRSLIWQPRKEKQNRKLH</sequence>
<dbReference type="EMBL" id="MNPL01018132">
    <property type="protein sequence ID" value="OQR70248.1"/>
    <property type="molecule type" value="Genomic_DNA"/>
</dbReference>
<feature type="region of interest" description="Disordered" evidence="1">
    <location>
        <begin position="1"/>
        <end position="25"/>
    </location>
</feature>
<evidence type="ECO:0000313" key="3">
    <source>
        <dbReference type="Proteomes" id="UP000192247"/>
    </source>
</evidence>
<accession>A0A1V9XA53</accession>
<dbReference type="AlphaFoldDB" id="A0A1V9XA53"/>
<keyword evidence="3" id="KW-1185">Reference proteome</keyword>
<evidence type="ECO:0000313" key="2">
    <source>
        <dbReference type="EMBL" id="OQR70248.1"/>
    </source>
</evidence>
<reference evidence="2 3" key="1">
    <citation type="journal article" date="2017" name="Gigascience">
        <title>Draft genome of the honey bee ectoparasitic mite, Tropilaelaps mercedesae, is shaped by the parasitic life history.</title>
        <authorList>
            <person name="Dong X."/>
            <person name="Armstrong S.D."/>
            <person name="Xia D."/>
            <person name="Makepeace B.L."/>
            <person name="Darby A.C."/>
            <person name="Kadowaki T."/>
        </authorList>
    </citation>
    <scope>NUCLEOTIDE SEQUENCE [LARGE SCALE GENOMIC DNA]</scope>
    <source>
        <strain evidence="2">Wuxi-XJTLU</strain>
    </source>
</reference>
<name>A0A1V9XA53_9ACAR</name>
<comment type="caution">
    <text evidence="2">The sequence shown here is derived from an EMBL/GenBank/DDBJ whole genome shotgun (WGS) entry which is preliminary data.</text>
</comment>